<comment type="caution">
    <text evidence="16">The sequence shown here is derived from an EMBL/GenBank/DDBJ whole genome shotgun (WGS) entry which is preliminary data.</text>
</comment>
<evidence type="ECO:0000256" key="4">
    <source>
        <dbReference type="ARBA" id="ARBA00022475"/>
    </source>
</evidence>
<keyword evidence="9 16" id="KW-0418">Kinase</keyword>
<keyword evidence="5" id="KW-0597">Phosphoprotein</keyword>
<sequence>MNRKNRQNKKSKKVRFWNSLRFRVSAGLILTFGAGGLILCLTVQSQLNRSLTQRIQKECNDLRLDSQIYSRQIFMMRGENNDEEGMIHCSQEILNELSRTNGRKLFFYTLDGILTASGPGEIPSGTDGDSQITGTEAFAHALKGEAAFTMVCGSGSSCQVFFSSPVQVEEQNVGILAAIMDYSSVRRENQEILRMMVQVVCAGYLLSGLVVFFLLWSVTQPLKILSQISGKVSRTMKKEHMPIGNPLKDSPLLKRKDEIGELASSYSRMMETIELQFEKIQQDRDSIRSLMESRQEFYNNVTHELKTPLTTIQGYAQLLEDGGAEDTQFLEKSLGHILGESTRLHRMVVQLLEMGDREADGSPEPVDLFVLAKSVAASMMPKAKRYGCSILVKGNGPLLTLGYGERLRQVLINLTDNAIKYGKQGGEIVLDLRSVREQVLIQVINRGDPIPQNRLEEIFEPFCRIDKEYSRELGSAGLGLSICRKIIQEHHGVIRAFSHPNGINIFAICLKLYRTQEAEE</sequence>
<evidence type="ECO:0000256" key="12">
    <source>
        <dbReference type="ARBA" id="ARBA00023012"/>
    </source>
</evidence>
<dbReference type="SMART" id="SM00388">
    <property type="entry name" value="HisKA"/>
    <property type="match status" value="1"/>
</dbReference>
<dbReference type="PROSITE" id="PS50109">
    <property type="entry name" value="HIS_KIN"/>
    <property type="match status" value="1"/>
</dbReference>
<dbReference type="InterPro" id="IPR003594">
    <property type="entry name" value="HATPase_dom"/>
</dbReference>
<dbReference type="EMBL" id="DVON01000292">
    <property type="protein sequence ID" value="HIV14212.1"/>
    <property type="molecule type" value="Genomic_DNA"/>
</dbReference>
<keyword evidence="6" id="KW-0808">Transferase</keyword>
<dbReference type="AlphaFoldDB" id="A0A9D1NXD8"/>
<reference evidence="16" key="1">
    <citation type="submission" date="2020-10" db="EMBL/GenBank/DDBJ databases">
        <authorList>
            <person name="Gilroy R."/>
        </authorList>
    </citation>
    <scope>NUCLEOTIDE SEQUENCE</scope>
    <source>
        <strain evidence="16">ChiBcec2-4451</strain>
    </source>
</reference>
<evidence type="ECO:0000256" key="1">
    <source>
        <dbReference type="ARBA" id="ARBA00000085"/>
    </source>
</evidence>
<evidence type="ECO:0000313" key="17">
    <source>
        <dbReference type="Proteomes" id="UP000886723"/>
    </source>
</evidence>
<keyword evidence="12" id="KW-0902">Two-component regulatory system</keyword>
<evidence type="ECO:0000256" key="10">
    <source>
        <dbReference type="ARBA" id="ARBA00022840"/>
    </source>
</evidence>
<evidence type="ECO:0000256" key="9">
    <source>
        <dbReference type="ARBA" id="ARBA00022777"/>
    </source>
</evidence>
<evidence type="ECO:0000256" key="13">
    <source>
        <dbReference type="ARBA" id="ARBA00023136"/>
    </source>
</evidence>
<dbReference type="InterPro" id="IPR050398">
    <property type="entry name" value="HssS/ArlS-like"/>
</dbReference>
<evidence type="ECO:0000256" key="3">
    <source>
        <dbReference type="ARBA" id="ARBA00012438"/>
    </source>
</evidence>
<feature type="domain" description="Histidine kinase" evidence="15">
    <location>
        <begin position="300"/>
        <end position="514"/>
    </location>
</feature>
<dbReference type="SMART" id="SM00387">
    <property type="entry name" value="HATPase_c"/>
    <property type="match status" value="1"/>
</dbReference>
<comment type="catalytic activity">
    <reaction evidence="1">
        <text>ATP + protein L-histidine = ADP + protein N-phospho-L-histidine.</text>
        <dbReference type="EC" id="2.7.13.3"/>
    </reaction>
</comment>
<dbReference type="Gene3D" id="1.10.287.130">
    <property type="match status" value="1"/>
</dbReference>
<dbReference type="Gene3D" id="6.10.340.10">
    <property type="match status" value="1"/>
</dbReference>
<dbReference type="SUPFAM" id="SSF55874">
    <property type="entry name" value="ATPase domain of HSP90 chaperone/DNA topoisomerase II/histidine kinase"/>
    <property type="match status" value="1"/>
</dbReference>
<reference evidence="16" key="2">
    <citation type="journal article" date="2021" name="PeerJ">
        <title>Extensive microbial diversity within the chicken gut microbiome revealed by metagenomics and culture.</title>
        <authorList>
            <person name="Gilroy R."/>
            <person name="Ravi A."/>
            <person name="Getino M."/>
            <person name="Pursley I."/>
            <person name="Horton D.L."/>
            <person name="Alikhan N.F."/>
            <person name="Baker D."/>
            <person name="Gharbi K."/>
            <person name="Hall N."/>
            <person name="Watson M."/>
            <person name="Adriaenssens E.M."/>
            <person name="Foster-Nyarko E."/>
            <person name="Jarju S."/>
            <person name="Secka A."/>
            <person name="Antonio M."/>
            <person name="Oren A."/>
            <person name="Chaudhuri R.R."/>
            <person name="La Ragione R."/>
            <person name="Hildebrand F."/>
            <person name="Pallen M.J."/>
        </authorList>
    </citation>
    <scope>NUCLEOTIDE SEQUENCE</scope>
    <source>
        <strain evidence="16">ChiBcec2-4451</strain>
    </source>
</reference>
<evidence type="ECO:0000256" key="8">
    <source>
        <dbReference type="ARBA" id="ARBA00022741"/>
    </source>
</evidence>
<gene>
    <name evidence="16" type="ORF">IAA63_13900</name>
</gene>
<dbReference type="InterPro" id="IPR036890">
    <property type="entry name" value="HATPase_C_sf"/>
</dbReference>
<evidence type="ECO:0000313" key="16">
    <source>
        <dbReference type="EMBL" id="HIV14212.1"/>
    </source>
</evidence>
<dbReference type="InterPro" id="IPR005467">
    <property type="entry name" value="His_kinase_dom"/>
</dbReference>
<keyword evidence="7 14" id="KW-0812">Transmembrane</keyword>
<dbReference type="GO" id="GO:0000155">
    <property type="term" value="F:phosphorelay sensor kinase activity"/>
    <property type="evidence" value="ECO:0007669"/>
    <property type="project" value="InterPro"/>
</dbReference>
<evidence type="ECO:0000256" key="2">
    <source>
        <dbReference type="ARBA" id="ARBA00004651"/>
    </source>
</evidence>
<keyword evidence="13 14" id="KW-0472">Membrane</keyword>
<dbReference type="GO" id="GO:0005886">
    <property type="term" value="C:plasma membrane"/>
    <property type="evidence" value="ECO:0007669"/>
    <property type="project" value="UniProtKB-SubCell"/>
</dbReference>
<comment type="subcellular location">
    <subcellularLocation>
        <location evidence="2">Cell membrane</location>
        <topology evidence="2">Multi-pass membrane protein</topology>
    </subcellularLocation>
</comment>
<dbReference type="PANTHER" id="PTHR45528">
    <property type="entry name" value="SENSOR HISTIDINE KINASE CPXA"/>
    <property type="match status" value="1"/>
</dbReference>
<evidence type="ECO:0000256" key="5">
    <source>
        <dbReference type="ARBA" id="ARBA00022553"/>
    </source>
</evidence>
<dbReference type="SUPFAM" id="SSF47384">
    <property type="entry name" value="Homodimeric domain of signal transducing histidine kinase"/>
    <property type="match status" value="1"/>
</dbReference>
<dbReference type="Pfam" id="PF00512">
    <property type="entry name" value="HisKA"/>
    <property type="match status" value="1"/>
</dbReference>
<dbReference type="Proteomes" id="UP000886723">
    <property type="component" value="Unassembled WGS sequence"/>
</dbReference>
<dbReference type="Gene3D" id="3.30.565.10">
    <property type="entry name" value="Histidine kinase-like ATPase, C-terminal domain"/>
    <property type="match status" value="1"/>
</dbReference>
<feature type="transmembrane region" description="Helical" evidence="14">
    <location>
        <begin position="195"/>
        <end position="216"/>
    </location>
</feature>
<dbReference type="PANTHER" id="PTHR45528:SF1">
    <property type="entry name" value="SENSOR HISTIDINE KINASE CPXA"/>
    <property type="match status" value="1"/>
</dbReference>
<proteinExistence type="predicted"/>
<keyword evidence="10" id="KW-0067">ATP-binding</keyword>
<keyword evidence="11 14" id="KW-1133">Transmembrane helix</keyword>
<dbReference type="InterPro" id="IPR004358">
    <property type="entry name" value="Sig_transdc_His_kin-like_C"/>
</dbReference>
<evidence type="ECO:0000259" key="15">
    <source>
        <dbReference type="PROSITE" id="PS50109"/>
    </source>
</evidence>
<dbReference type="InterPro" id="IPR036097">
    <property type="entry name" value="HisK_dim/P_sf"/>
</dbReference>
<keyword evidence="4" id="KW-1003">Cell membrane</keyword>
<keyword evidence="8" id="KW-0547">Nucleotide-binding</keyword>
<dbReference type="Pfam" id="PF02518">
    <property type="entry name" value="HATPase_c"/>
    <property type="match status" value="1"/>
</dbReference>
<evidence type="ECO:0000256" key="14">
    <source>
        <dbReference type="SAM" id="Phobius"/>
    </source>
</evidence>
<dbReference type="EC" id="2.7.13.3" evidence="3"/>
<dbReference type="GO" id="GO:0005524">
    <property type="term" value="F:ATP binding"/>
    <property type="evidence" value="ECO:0007669"/>
    <property type="project" value="UniProtKB-KW"/>
</dbReference>
<evidence type="ECO:0000256" key="7">
    <source>
        <dbReference type="ARBA" id="ARBA00022692"/>
    </source>
</evidence>
<accession>A0A9D1NXD8</accession>
<organism evidence="16 17">
    <name type="scientific">Candidatus Pullilachnospira stercoravium</name>
    <dbReference type="NCBI Taxonomy" id="2840913"/>
    <lineage>
        <taxon>Bacteria</taxon>
        <taxon>Bacillati</taxon>
        <taxon>Bacillota</taxon>
        <taxon>Clostridia</taxon>
        <taxon>Lachnospirales</taxon>
        <taxon>Lachnospiraceae</taxon>
        <taxon>Lachnospiraceae incertae sedis</taxon>
        <taxon>Candidatus Pullilachnospira</taxon>
    </lineage>
</organism>
<evidence type="ECO:0000256" key="11">
    <source>
        <dbReference type="ARBA" id="ARBA00022989"/>
    </source>
</evidence>
<dbReference type="FunFam" id="1.10.287.130:FF:000001">
    <property type="entry name" value="Two-component sensor histidine kinase"/>
    <property type="match status" value="1"/>
</dbReference>
<protein>
    <recommendedName>
        <fullName evidence="3">histidine kinase</fullName>
        <ecNumber evidence="3">2.7.13.3</ecNumber>
    </recommendedName>
</protein>
<name>A0A9D1NXD8_9FIRM</name>
<dbReference type="InterPro" id="IPR003661">
    <property type="entry name" value="HisK_dim/P_dom"/>
</dbReference>
<dbReference type="PRINTS" id="PR00344">
    <property type="entry name" value="BCTRLSENSOR"/>
</dbReference>
<dbReference type="CDD" id="cd00082">
    <property type="entry name" value="HisKA"/>
    <property type="match status" value="1"/>
</dbReference>
<evidence type="ECO:0000256" key="6">
    <source>
        <dbReference type="ARBA" id="ARBA00022679"/>
    </source>
</evidence>